<dbReference type="InterPro" id="IPR006428">
    <property type="entry name" value="Portal_SPP1-type"/>
</dbReference>
<evidence type="ECO:0008006" key="4">
    <source>
        <dbReference type="Google" id="ProtNLM"/>
    </source>
</evidence>
<feature type="compositionally biased region" description="Basic and acidic residues" evidence="1">
    <location>
        <begin position="523"/>
        <end position="532"/>
    </location>
</feature>
<dbReference type="EMBL" id="PUFN01000004">
    <property type="protein sequence ID" value="TDG74631.1"/>
    <property type="molecule type" value="Genomic_DNA"/>
</dbReference>
<feature type="compositionally biased region" description="Polar residues" evidence="1">
    <location>
        <begin position="510"/>
        <end position="522"/>
    </location>
</feature>
<accession>A0A4R5NJJ0</accession>
<dbReference type="Proteomes" id="UP000295257">
    <property type="component" value="Unassembled WGS sequence"/>
</dbReference>
<evidence type="ECO:0000256" key="1">
    <source>
        <dbReference type="SAM" id="MobiDB-lite"/>
    </source>
</evidence>
<evidence type="ECO:0000313" key="2">
    <source>
        <dbReference type="EMBL" id="TDG74631.1"/>
    </source>
</evidence>
<reference evidence="2 3" key="1">
    <citation type="journal article" date="2019" name="Appl. Microbiol. Biotechnol.">
        <title>Uncovering carbohydrate metabolism through a genotype-phenotype association study of 56 lactic acid bacteria genomes.</title>
        <authorList>
            <person name="Buron-Moles G."/>
            <person name="Chailyan A."/>
            <person name="Dolejs I."/>
            <person name="Forster J."/>
            <person name="Miks M.H."/>
        </authorList>
    </citation>
    <scope>NUCLEOTIDE SEQUENCE [LARGE SCALE GENOMIC DNA]</scope>
    <source>
        <strain evidence="2 3">ATCC 29644</strain>
    </source>
</reference>
<protein>
    <recommendedName>
        <fullName evidence="4">Phage portal protein</fullName>
    </recommendedName>
</protein>
<dbReference type="Pfam" id="PF05133">
    <property type="entry name" value="SPP1_portal"/>
    <property type="match status" value="1"/>
</dbReference>
<dbReference type="InterPro" id="IPR021145">
    <property type="entry name" value="Portal_protein_SPP1_Gp6-like"/>
</dbReference>
<feature type="compositionally biased region" description="Basic and acidic residues" evidence="1">
    <location>
        <begin position="486"/>
        <end position="499"/>
    </location>
</feature>
<feature type="region of interest" description="Disordered" evidence="1">
    <location>
        <begin position="483"/>
        <end position="551"/>
    </location>
</feature>
<dbReference type="AlphaFoldDB" id="A0A4R5NJJ0"/>
<sequence length="551" mass="63023">MATDTDPYALGQSINMLNGRRWVGGLLKANKQYTMPADDWNEIKSDPEKIKEVLQYFITQHYQYQLPRILELERYYKGENDIHFANTNISSSRADNRVTFGFPKFITNTRVGYSVGNPIKFQYNEDDASDDDLKNALDNFNSRNDESYHEKVMKKNLSITGRAYELEYVKEGTNDVAIRPIDPANAFVVYDSSIEQHSLFGVRYYLIEYMNKPKYYAEVYTDDAIYYFNDGETPGTDLVFDHADEHYFFGVPLTEYINNDERMGDWEASLDKIDAIDKAVSEMANSQEDFANAILKIIGNFDISDADGEEPKHPQIDRKNAIMWLQPDVQQNIGDNGNTVIQPDVGYVTKDLNVAEWKVYVDLIRAQIHMDTNTPDTSDENFSSNSSGVAILYKLWGSDQERAIQESLYTRGIMRRLRILGNYLEVTGQIAHAEDVENYQIIYTPNLPKNDQETLQNAQILANLGTESNQTIREIVEKYTGVSPETEQKRVEDENKQEVDNDPMQKVFNRVQTPNPINTIESSKPDQSKPDQDNLSSTILDKIKGLFGGGK</sequence>
<keyword evidence="3" id="KW-1185">Reference proteome</keyword>
<proteinExistence type="predicted"/>
<dbReference type="RefSeq" id="WP_010019144.1">
    <property type="nucleotide sequence ID" value="NZ_PUFN01000004.1"/>
</dbReference>
<name>A0A4R5NJJ0_9LACO</name>
<dbReference type="NCBIfam" id="TIGR01538">
    <property type="entry name" value="portal_SPP1"/>
    <property type="match status" value="1"/>
</dbReference>
<evidence type="ECO:0000313" key="3">
    <source>
        <dbReference type="Proteomes" id="UP000295257"/>
    </source>
</evidence>
<dbReference type="OrthoDB" id="3189403at2"/>
<comment type="caution">
    <text evidence="2">The sequence shown here is derived from an EMBL/GenBank/DDBJ whole genome shotgun (WGS) entry which is preliminary data.</text>
</comment>
<gene>
    <name evidence="2" type="ORF">C5L30_000347</name>
</gene>
<organism evidence="2 3">
    <name type="scientific">Companilactobacillus farciminis</name>
    <dbReference type="NCBI Taxonomy" id="1612"/>
    <lineage>
        <taxon>Bacteria</taxon>
        <taxon>Bacillati</taxon>
        <taxon>Bacillota</taxon>
        <taxon>Bacilli</taxon>
        <taxon>Lactobacillales</taxon>
        <taxon>Lactobacillaceae</taxon>
        <taxon>Companilactobacillus</taxon>
    </lineage>
</organism>